<organism evidence="2 3">
    <name type="scientific">Komagataeibacter swingsii</name>
    <dbReference type="NCBI Taxonomy" id="215220"/>
    <lineage>
        <taxon>Bacteria</taxon>
        <taxon>Pseudomonadati</taxon>
        <taxon>Pseudomonadota</taxon>
        <taxon>Alphaproteobacteria</taxon>
        <taxon>Acetobacterales</taxon>
        <taxon>Acetobacteraceae</taxon>
        <taxon>Komagataeibacter</taxon>
    </lineage>
</organism>
<sequence>MLPFPNSATTVRTHCIRRGGAGAYAMPGGRKSTDFHVLAMLLSLPAGFIAMGQGAHAAGPVSAGAPAADLPAGQVSQSQPENVVVRIGRRPPIQVYPHANPVGQPLRMSGAENRRNGHQYDWGVFNRGNGESAGFGPVGTYGVVPWAEDWSNLRGGKNHNDPFDVLKYIPLTRSGNVWISFSGETRLRNWFETRPMLGTQKPNDSGRFAVRNLYGADLHIGSHLRFFGQLVNADAAGWGGYGYGSTYRKRLDAQQAFVEVRWNMLGAKSGFMFGRQQFLDAPSYMLYARETPNVPLSWDGFRGYMVWKRVRIDGWDFVQTYDSENKMFHDTENYASRLYGFNTTWAPPDFTFMGQKGYSFVDAFYIGYKLNGAAGAIAGPGGSSVKGSNTRNNFGMRWHGVAGPIEFSMGGIWQGGVFRPSGTTLARNVSAYAINSSVGYRFSEKALNTFAGIQTDVYSGGNSSDRTGTIGTYITPFSPQTNYLDTTTYMTASNLISFAPLVRITPFKSVSIQFKYPLFWRDSVNDPIYKSSGNYKFAGNFRGRFIGMAPQVSVAWQINTHVSWTQYASRFMTSHALDAAGGSSGTYYQSNFVFRF</sequence>
<dbReference type="AlphaFoldDB" id="A0A2V4R1R0"/>
<proteinExistence type="predicted"/>
<evidence type="ECO:0000313" key="2">
    <source>
        <dbReference type="EMBL" id="PYD70826.1"/>
    </source>
</evidence>
<gene>
    <name evidence="2" type="ORF">CFR76_02495</name>
</gene>
<dbReference type="InterPro" id="IPR025388">
    <property type="entry name" value="Alginate_export_dom"/>
</dbReference>
<evidence type="ECO:0000259" key="1">
    <source>
        <dbReference type="Pfam" id="PF13372"/>
    </source>
</evidence>
<feature type="domain" description="Alginate export" evidence="1">
    <location>
        <begin position="178"/>
        <end position="587"/>
    </location>
</feature>
<evidence type="ECO:0000313" key="3">
    <source>
        <dbReference type="Proteomes" id="UP000247371"/>
    </source>
</evidence>
<reference evidence="2 3" key="1">
    <citation type="submission" date="2017-07" db="EMBL/GenBank/DDBJ databases">
        <title>A draft genome sequence of Komagataeibacter swingsii LMG 22125.</title>
        <authorList>
            <person name="Skraban J."/>
            <person name="Cleenwerck I."/>
            <person name="Vandamme P."/>
            <person name="Trcek J."/>
        </authorList>
    </citation>
    <scope>NUCLEOTIDE SEQUENCE [LARGE SCALE GENOMIC DNA]</scope>
    <source>
        <strain evidence="2 3">LMG 22125</strain>
    </source>
</reference>
<comment type="caution">
    <text evidence="2">The sequence shown here is derived from an EMBL/GenBank/DDBJ whole genome shotgun (WGS) entry which is preliminary data.</text>
</comment>
<dbReference type="Pfam" id="PF13372">
    <property type="entry name" value="Alginate_exp"/>
    <property type="match status" value="1"/>
</dbReference>
<accession>A0A2V4R1R0</accession>
<protein>
    <recommendedName>
        <fullName evidence="1">Alginate export domain-containing protein</fullName>
    </recommendedName>
</protein>
<dbReference type="Gene3D" id="2.40.160.100">
    <property type="match status" value="1"/>
</dbReference>
<keyword evidence="3" id="KW-1185">Reference proteome</keyword>
<dbReference type="Proteomes" id="UP000247371">
    <property type="component" value="Unassembled WGS sequence"/>
</dbReference>
<dbReference type="RefSeq" id="WP_110555668.1">
    <property type="nucleotide sequence ID" value="NZ_NKUB01000002.1"/>
</dbReference>
<dbReference type="EMBL" id="NKUB01000002">
    <property type="protein sequence ID" value="PYD70826.1"/>
    <property type="molecule type" value="Genomic_DNA"/>
</dbReference>
<name>A0A2V4R1R0_9PROT</name>
<dbReference type="InterPro" id="IPR053728">
    <property type="entry name" value="Alginate_Permeability_Chnl"/>
</dbReference>